<gene>
    <name evidence="2" type="ORF">HX89_07145</name>
</gene>
<evidence type="ECO:0000256" key="1">
    <source>
        <dbReference type="SAM" id="SignalP"/>
    </source>
</evidence>
<dbReference type="SUPFAM" id="SSF50494">
    <property type="entry name" value="Trypsin-like serine proteases"/>
    <property type="match status" value="1"/>
</dbReference>
<dbReference type="Gene3D" id="2.40.10.10">
    <property type="entry name" value="Trypsin-like serine proteases"/>
    <property type="match status" value="1"/>
</dbReference>
<dbReference type="Pfam" id="PF13365">
    <property type="entry name" value="Trypsin_2"/>
    <property type="match status" value="1"/>
</dbReference>
<dbReference type="HOGENOM" id="CLU_623645_0_0_11"/>
<dbReference type="OrthoDB" id="9813435at2"/>
<dbReference type="Proteomes" id="UP000027986">
    <property type="component" value="Chromosome"/>
</dbReference>
<name>A0A075JHJ8_9MICO</name>
<dbReference type="InterPro" id="IPR009003">
    <property type="entry name" value="Peptidase_S1_PA"/>
</dbReference>
<sequence length="439" mass="45784">MAVRTRIPLVALSAVVGAATLASAPASSAATRFATYDAIVALDNCSGSLVRFPGAADTDKALVLTNGHCIGTMPEPSTFVYDKAETRSATVLGGSDAHTVTKLTLDRLQYATMTGTDVAVYRSTSTYAQLATKNVTARPLAATHPSDEASIDIPSGYWKQHYGCAINGFVYRLKEGGYTMNDSIRYSTCQTPHGSSGSPIVDATSGTVIGINNTGKDDGKRCTLDNPCEVDAAGNVSVHQGQSYGQQTYPLTACFTAGRIDLGLKGCTLFGATPAQPPTDPTPTPTPDTNLLVNGDFESGTRGWGGTTGAITTDVTYAAHGGAAKAWLGGNGRRVSESLSQSVTIPANAKTPTLTYWSRVVTAETGSRAYDTFSLDVVDGTSTKRVASASNLDASSDYVRHTVDLSAYKGRSVTLRFSESEDADLATSFLVDDVSVTAG</sequence>
<accession>A0A075JHJ8</accession>
<keyword evidence="1" id="KW-0732">Signal</keyword>
<dbReference type="AlphaFoldDB" id="A0A075JHJ8"/>
<dbReference type="GeneID" id="41842387"/>
<organism evidence="2 3">
    <name type="scientific">Dermacoccus nishinomiyaensis</name>
    <dbReference type="NCBI Taxonomy" id="1274"/>
    <lineage>
        <taxon>Bacteria</taxon>
        <taxon>Bacillati</taxon>
        <taxon>Actinomycetota</taxon>
        <taxon>Actinomycetes</taxon>
        <taxon>Micrococcales</taxon>
        <taxon>Dermacoccaceae</taxon>
        <taxon>Dermacoccus</taxon>
    </lineage>
</organism>
<feature type="chain" id="PRO_5001707114" description="Serine protease" evidence="1">
    <location>
        <begin position="30"/>
        <end position="439"/>
    </location>
</feature>
<evidence type="ECO:0000313" key="2">
    <source>
        <dbReference type="EMBL" id="AIF40752.1"/>
    </source>
</evidence>
<proteinExistence type="predicted"/>
<dbReference type="eggNOG" id="COG4412">
    <property type="taxonomic scope" value="Bacteria"/>
</dbReference>
<dbReference type="InterPro" id="IPR043504">
    <property type="entry name" value="Peptidase_S1_PA_chymotrypsin"/>
</dbReference>
<dbReference type="eggNOG" id="COG2234">
    <property type="taxonomic scope" value="Bacteria"/>
</dbReference>
<dbReference type="InterPro" id="IPR008979">
    <property type="entry name" value="Galactose-bd-like_sf"/>
</dbReference>
<evidence type="ECO:0008006" key="4">
    <source>
        <dbReference type="Google" id="ProtNLM"/>
    </source>
</evidence>
<evidence type="ECO:0000313" key="3">
    <source>
        <dbReference type="Proteomes" id="UP000027986"/>
    </source>
</evidence>
<dbReference type="RefSeq" id="WP_038568030.1">
    <property type="nucleotide sequence ID" value="NZ_CP008889.1"/>
</dbReference>
<protein>
    <recommendedName>
        <fullName evidence="4">Serine protease</fullName>
    </recommendedName>
</protein>
<keyword evidence="3" id="KW-1185">Reference proteome</keyword>
<dbReference type="SUPFAM" id="SSF49785">
    <property type="entry name" value="Galactose-binding domain-like"/>
    <property type="match status" value="1"/>
</dbReference>
<reference evidence="2 3" key="1">
    <citation type="submission" date="2014-07" db="EMBL/GenBank/DDBJ databases">
        <title>Genome Sequencing of Dermacoccus nishinomiyaensis.</title>
        <authorList>
            <person name="Hong K.W."/>
            <person name="Chan K.G."/>
        </authorList>
    </citation>
    <scope>NUCLEOTIDE SEQUENCE [LARGE SCALE GENOMIC DNA]</scope>
    <source>
        <strain evidence="2 3">M25</strain>
    </source>
</reference>
<dbReference type="EMBL" id="CP008889">
    <property type="protein sequence ID" value="AIF40752.1"/>
    <property type="molecule type" value="Genomic_DNA"/>
</dbReference>
<dbReference type="Gene3D" id="2.60.120.260">
    <property type="entry name" value="Galactose-binding domain-like"/>
    <property type="match status" value="1"/>
</dbReference>
<feature type="signal peptide" evidence="1">
    <location>
        <begin position="1"/>
        <end position="29"/>
    </location>
</feature>
<dbReference type="KEGG" id="dni:HX89_07145"/>